<keyword evidence="4 7" id="KW-0808">Transferase</keyword>
<evidence type="ECO:0000256" key="5">
    <source>
        <dbReference type="ARBA" id="ARBA00023136"/>
    </source>
</evidence>
<accession>A0A1Y5T1S8</accession>
<reference evidence="7 8" key="1">
    <citation type="submission" date="2017-03" db="EMBL/GenBank/DDBJ databases">
        <authorList>
            <person name="Afonso C.L."/>
            <person name="Miller P.J."/>
            <person name="Scott M.A."/>
            <person name="Spackman E."/>
            <person name="Goraichik I."/>
            <person name="Dimitrov K.M."/>
            <person name="Suarez D.L."/>
            <person name="Swayne D.E."/>
        </authorList>
    </citation>
    <scope>NUCLEOTIDE SEQUENCE [LARGE SCALE GENOMIC DNA]</scope>
    <source>
        <strain evidence="7 8">CECT 7691</strain>
    </source>
</reference>
<dbReference type="Pfam" id="PF03279">
    <property type="entry name" value="Lip_A_acyltrans"/>
    <property type="match status" value="1"/>
</dbReference>
<evidence type="ECO:0000256" key="2">
    <source>
        <dbReference type="ARBA" id="ARBA00022475"/>
    </source>
</evidence>
<sequence>MLPGEKARTKLFDSGDLIQVVLLILLLPVAWLLPERRWQASASAIGRLFARGPLGNRVLRHRVARRFAVAGQVGARPDKLAERQVSAVLLARLQLLRLWRDPSWRPDVEFEGLEHLQAARSAPGGAILWLAPFTHADLVGKIALAGEGFDILHLGRPEHGFSGSRFGMAVLNPLQIRIERRFLAARIEMTGALGVKALRSVKKALRRGLLVTISLTRTAKQVRPVAFLGARIELPVGPVNLAFNEGAALIPVHIVESAPGLFRVVIRPPLELPADGDREARVDAVLGQFVAGLEDLVVRYPEQWRGWNLVVEDR</sequence>
<evidence type="ECO:0000313" key="7">
    <source>
        <dbReference type="EMBL" id="SLN50215.1"/>
    </source>
</evidence>
<dbReference type="GO" id="GO:0016746">
    <property type="term" value="F:acyltransferase activity"/>
    <property type="evidence" value="ECO:0007669"/>
    <property type="project" value="UniProtKB-KW"/>
</dbReference>
<dbReference type="InterPro" id="IPR004960">
    <property type="entry name" value="LipA_acyltrans"/>
</dbReference>
<evidence type="ECO:0000256" key="4">
    <source>
        <dbReference type="ARBA" id="ARBA00022679"/>
    </source>
</evidence>
<dbReference type="PANTHER" id="PTHR30606">
    <property type="entry name" value="LIPID A BIOSYNTHESIS LAUROYL ACYLTRANSFERASE"/>
    <property type="match status" value="1"/>
</dbReference>
<evidence type="ECO:0000256" key="6">
    <source>
        <dbReference type="ARBA" id="ARBA00023315"/>
    </source>
</evidence>
<evidence type="ECO:0000256" key="1">
    <source>
        <dbReference type="ARBA" id="ARBA00004533"/>
    </source>
</evidence>
<evidence type="ECO:0000256" key="3">
    <source>
        <dbReference type="ARBA" id="ARBA00022519"/>
    </source>
</evidence>
<dbReference type="AlphaFoldDB" id="A0A1Y5T1S8"/>
<keyword evidence="3" id="KW-0997">Cell inner membrane</keyword>
<dbReference type="EMBL" id="FWFR01000001">
    <property type="protein sequence ID" value="SLN50215.1"/>
    <property type="molecule type" value="Genomic_DNA"/>
</dbReference>
<organism evidence="7 8">
    <name type="scientific">Oceanibacterium hippocampi</name>
    <dbReference type="NCBI Taxonomy" id="745714"/>
    <lineage>
        <taxon>Bacteria</taxon>
        <taxon>Pseudomonadati</taxon>
        <taxon>Pseudomonadota</taxon>
        <taxon>Alphaproteobacteria</taxon>
        <taxon>Sneathiellales</taxon>
        <taxon>Sneathiellaceae</taxon>
        <taxon>Oceanibacterium</taxon>
    </lineage>
</organism>
<dbReference type="InParanoid" id="A0A1Y5T1S8"/>
<keyword evidence="5" id="KW-0472">Membrane</keyword>
<gene>
    <name evidence="7" type="ORF">OCH7691_02206</name>
</gene>
<evidence type="ECO:0000313" key="8">
    <source>
        <dbReference type="Proteomes" id="UP000193200"/>
    </source>
</evidence>
<keyword evidence="8" id="KW-1185">Reference proteome</keyword>
<proteinExistence type="predicted"/>
<comment type="subcellular location">
    <subcellularLocation>
        <location evidence="1">Cell inner membrane</location>
    </subcellularLocation>
</comment>
<dbReference type="GO" id="GO:0005886">
    <property type="term" value="C:plasma membrane"/>
    <property type="evidence" value="ECO:0007669"/>
    <property type="project" value="UniProtKB-SubCell"/>
</dbReference>
<protein>
    <submittedName>
        <fullName evidence="7">Lipid A biosynthesis lauroyl acyltransferase</fullName>
    </submittedName>
</protein>
<keyword evidence="2" id="KW-1003">Cell membrane</keyword>
<keyword evidence="6 7" id="KW-0012">Acyltransferase</keyword>
<dbReference type="PANTHER" id="PTHR30606:SF10">
    <property type="entry name" value="PHOSPHATIDYLINOSITOL MANNOSIDE ACYLTRANSFERASE"/>
    <property type="match status" value="1"/>
</dbReference>
<dbReference type="Proteomes" id="UP000193200">
    <property type="component" value="Unassembled WGS sequence"/>
</dbReference>
<dbReference type="GO" id="GO:0009247">
    <property type="term" value="P:glycolipid biosynthetic process"/>
    <property type="evidence" value="ECO:0007669"/>
    <property type="project" value="UniProtKB-ARBA"/>
</dbReference>
<name>A0A1Y5T1S8_9PROT</name>